<proteinExistence type="predicted"/>
<dbReference type="InParanoid" id="A0A1V8SAX4"/>
<protein>
    <submittedName>
        <fullName evidence="1">Uncharacterized protein</fullName>
    </submittedName>
</protein>
<evidence type="ECO:0000313" key="1">
    <source>
        <dbReference type="EMBL" id="OQN96364.1"/>
    </source>
</evidence>
<reference evidence="2" key="1">
    <citation type="submission" date="2017-03" db="EMBL/GenBank/DDBJ databases">
        <title>Genomes of endolithic fungi from Antarctica.</title>
        <authorList>
            <person name="Coleine C."/>
            <person name="Masonjones S."/>
            <person name="Stajich J.E."/>
        </authorList>
    </citation>
    <scope>NUCLEOTIDE SEQUENCE [LARGE SCALE GENOMIC DNA]</scope>
    <source>
        <strain evidence="2">CCFEE 5527</strain>
    </source>
</reference>
<dbReference type="EMBL" id="NAJO01000067">
    <property type="protein sequence ID" value="OQN96364.1"/>
    <property type="molecule type" value="Genomic_DNA"/>
</dbReference>
<name>A0A1V8SAX4_9PEZI</name>
<gene>
    <name evidence="1" type="ORF">B0A48_17616</name>
</gene>
<dbReference type="AlphaFoldDB" id="A0A1V8SAX4"/>
<comment type="caution">
    <text evidence="1">The sequence shown here is derived from an EMBL/GenBank/DDBJ whole genome shotgun (WGS) entry which is preliminary data.</text>
</comment>
<evidence type="ECO:0000313" key="2">
    <source>
        <dbReference type="Proteomes" id="UP000192596"/>
    </source>
</evidence>
<accession>A0A1V8SAX4</accession>
<organism evidence="1 2">
    <name type="scientific">Cryoendolithus antarcticus</name>
    <dbReference type="NCBI Taxonomy" id="1507870"/>
    <lineage>
        <taxon>Eukaryota</taxon>
        <taxon>Fungi</taxon>
        <taxon>Dikarya</taxon>
        <taxon>Ascomycota</taxon>
        <taxon>Pezizomycotina</taxon>
        <taxon>Dothideomycetes</taxon>
        <taxon>Dothideomycetidae</taxon>
        <taxon>Cladosporiales</taxon>
        <taxon>Cladosporiaceae</taxon>
        <taxon>Cryoendolithus</taxon>
    </lineage>
</organism>
<keyword evidence="2" id="KW-1185">Reference proteome</keyword>
<dbReference type="Proteomes" id="UP000192596">
    <property type="component" value="Unassembled WGS sequence"/>
</dbReference>
<sequence>MDRTDFSLIALLNRAGAPSDKRVVIGILMVTAGWDPDEAVVKFLVRNVDPNLHLTDDAGSQSPDATVDWRELRRRGMTFLGRFDGATEDERRDFAYALHRSKGRTLDKLQLPLRSGSQSNQNPETWGGWGRDGWGRDNYDSHAVTTARLADEANGAYNRQEALLAAEDPSEGVQPASHVYTL</sequence>